<accession>A0A4R7Z8Y3</accession>
<keyword evidence="5" id="KW-0479">Metal-binding</keyword>
<dbReference type="Gene3D" id="3.40.50.10420">
    <property type="entry name" value="NagB/RpiA/CoA transferase-like"/>
    <property type="match status" value="1"/>
</dbReference>
<dbReference type="Pfam" id="PF01812">
    <property type="entry name" value="5-FTHF_cyc-lig"/>
    <property type="match status" value="1"/>
</dbReference>
<dbReference type="GO" id="GO:0035999">
    <property type="term" value="P:tetrahydrofolate interconversion"/>
    <property type="evidence" value="ECO:0007669"/>
    <property type="project" value="TreeGrafter"/>
</dbReference>
<dbReference type="AlphaFoldDB" id="A0A4R7Z8Y3"/>
<dbReference type="SUPFAM" id="SSF100950">
    <property type="entry name" value="NagB/RpiA/CoA transferase-like"/>
    <property type="match status" value="1"/>
</dbReference>
<dbReference type="PANTHER" id="PTHR23407">
    <property type="entry name" value="ATPASE INHIBITOR/5-FORMYLTETRAHYDROFOLATE CYCLO-LIGASE"/>
    <property type="match status" value="1"/>
</dbReference>
<dbReference type="NCBIfam" id="TIGR02727">
    <property type="entry name" value="MTHFS_bact"/>
    <property type="match status" value="1"/>
</dbReference>
<organism evidence="6 7">
    <name type="scientific">Breznakia blatticola</name>
    <dbReference type="NCBI Taxonomy" id="1754012"/>
    <lineage>
        <taxon>Bacteria</taxon>
        <taxon>Bacillati</taxon>
        <taxon>Bacillota</taxon>
        <taxon>Erysipelotrichia</taxon>
        <taxon>Erysipelotrichales</taxon>
        <taxon>Erysipelotrichaceae</taxon>
        <taxon>Breznakia</taxon>
    </lineage>
</organism>
<dbReference type="GO" id="GO:0046872">
    <property type="term" value="F:metal ion binding"/>
    <property type="evidence" value="ECO:0007669"/>
    <property type="project" value="UniProtKB-KW"/>
</dbReference>
<reference evidence="6 7" key="1">
    <citation type="submission" date="2019-03" db="EMBL/GenBank/DDBJ databases">
        <title>Genomic Encyclopedia of Type Strains, Phase IV (KMG-IV): sequencing the most valuable type-strain genomes for metagenomic binning, comparative biology and taxonomic classification.</title>
        <authorList>
            <person name="Goeker M."/>
        </authorList>
    </citation>
    <scope>NUCLEOTIDE SEQUENCE [LARGE SCALE GENOMIC DNA]</scope>
    <source>
        <strain evidence="6 7">DSM 28867</strain>
    </source>
</reference>
<evidence type="ECO:0000313" key="6">
    <source>
        <dbReference type="EMBL" id="TDW13152.1"/>
    </source>
</evidence>
<name>A0A4R7Z8Y3_9FIRM</name>
<feature type="binding site" evidence="4">
    <location>
        <position position="51"/>
    </location>
    <ligand>
        <name>substrate</name>
    </ligand>
</feature>
<comment type="similarity">
    <text evidence="1 5">Belongs to the 5-formyltetrahydrofolate cyclo-ligase family.</text>
</comment>
<dbReference type="Proteomes" id="UP000294743">
    <property type="component" value="Unassembled WGS sequence"/>
</dbReference>
<dbReference type="GO" id="GO:0009396">
    <property type="term" value="P:folic acid-containing compound biosynthetic process"/>
    <property type="evidence" value="ECO:0007669"/>
    <property type="project" value="TreeGrafter"/>
</dbReference>
<dbReference type="RefSeq" id="WP_134171008.1">
    <property type="nucleotide sequence ID" value="NZ_SODD01000047.1"/>
</dbReference>
<keyword evidence="3 4" id="KW-0067">ATP-binding</keyword>
<dbReference type="EMBL" id="SODD01000047">
    <property type="protein sequence ID" value="TDW13152.1"/>
    <property type="molecule type" value="Genomic_DNA"/>
</dbReference>
<feature type="binding site" evidence="4">
    <location>
        <begin position="2"/>
        <end position="6"/>
    </location>
    <ligand>
        <name>ATP</name>
        <dbReference type="ChEBI" id="CHEBI:30616"/>
    </ligand>
</feature>
<dbReference type="InterPro" id="IPR002698">
    <property type="entry name" value="FTHF_cligase"/>
</dbReference>
<dbReference type="GO" id="GO:0030272">
    <property type="term" value="F:5-formyltetrahydrofolate cyclo-ligase activity"/>
    <property type="evidence" value="ECO:0007669"/>
    <property type="project" value="UniProtKB-EC"/>
</dbReference>
<comment type="catalytic activity">
    <reaction evidence="5">
        <text>(6S)-5-formyl-5,6,7,8-tetrahydrofolate + ATP = (6R)-5,10-methenyltetrahydrofolate + ADP + phosphate</text>
        <dbReference type="Rhea" id="RHEA:10488"/>
        <dbReference type="ChEBI" id="CHEBI:30616"/>
        <dbReference type="ChEBI" id="CHEBI:43474"/>
        <dbReference type="ChEBI" id="CHEBI:57455"/>
        <dbReference type="ChEBI" id="CHEBI:57457"/>
        <dbReference type="ChEBI" id="CHEBI:456216"/>
        <dbReference type="EC" id="6.3.3.2"/>
    </reaction>
</comment>
<evidence type="ECO:0000256" key="3">
    <source>
        <dbReference type="ARBA" id="ARBA00022840"/>
    </source>
</evidence>
<keyword evidence="5" id="KW-0460">Magnesium</keyword>
<dbReference type="EC" id="6.3.3.2" evidence="5"/>
<dbReference type="OrthoDB" id="9801938at2"/>
<gene>
    <name evidence="6" type="ORF">EDD63_14712</name>
</gene>
<keyword evidence="6" id="KW-0436">Ligase</keyword>
<dbReference type="PIRSF" id="PIRSF006806">
    <property type="entry name" value="FTHF_cligase"/>
    <property type="match status" value="1"/>
</dbReference>
<dbReference type="InterPro" id="IPR037171">
    <property type="entry name" value="NagB/RpiA_transferase-like"/>
</dbReference>
<evidence type="ECO:0000256" key="4">
    <source>
        <dbReference type="PIRSR" id="PIRSR006806-1"/>
    </source>
</evidence>
<dbReference type="GO" id="GO:0005524">
    <property type="term" value="F:ATP binding"/>
    <property type="evidence" value="ECO:0007669"/>
    <property type="project" value="UniProtKB-KW"/>
</dbReference>
<keyword evidence="2 4" id="KW-0547">Nucleotide-binding</keyword>
<comment type="caution">
    <text evidence="6">The sequence shown here is derived from an EMBL/GenBank/DDBJ whole genome shotgun (WGS) entry which is preliminary data.</text>
</comment>
<dbReference type="InterPro" id="IPR024185">
    <property type="entry name" value="FTHF_cligase-like_sf"/>
</dbReference>
<feature type="binding site" evidence="4">
    <location>
        <begin position="123"/>
        <end position="131"/>
    </location>
    <ligand>
        <name>ATP</name>
        <dbReference type="ChEBI" id="CHEBI:30616"/>
    </ligand>
</feature>
<dbReference type="PANTHER" id="PTHR23407:SF1">
    <property type="entry name" value="5-FORMYLTETRAHYDROFOLATE CYCLO-LIGASE"/>
    <property type="match status" value="1"/>
</dbReference>
<sequence>MKKNLRTETRKKRQELNELQLANYSADVVDKLIPLLRKYEKIAIYLPMKSEVDVTSLLRLERSFFAPVVTGKREMDFYLIEGLDQFTIGSFGQKEPISDFKIEPEDLEVIIVPLVGFDEKLNRLGQGGGYYDVYLKKTNALKIGVGFEAQKLADIPTETFDVPLDYIVSEAKVYHK</sequence>
<keyword evidence="7" id="KW-1185">Reference proteome</keyword>
<proteinExistence type="inferred from homology"/>
<feature type="binding site" evidence="4">
    <location>
        <position position="46"/>
    </location>
    <ligand>
        <name>substrate</name>
    </ligand>
</feature>
<evidence type="ECO:0000256" key="2">
    <source>
        <dbReference type="ARBA" id="ARBA00022741"/>
    </source>
</evidence>
<comment type="cofactor">
    <cofactor evidence="5">
        <name>Mg(2+)</name>
        <dbReference type="ChEBI" id="CHEBI:18420"/>
    </cofactor>
</comment>
<evidence type="ECO:0000256" key="5">
    <source>
        <dbReference type="RuleBase" id="RU361279"/>
    </source>
</evidence>
<protein>
    <recommendedName>
        <fullName evidence="5">5-formyltetrahydrofolate cyclo-ligase</fullName>
        <ecNumber evidence="5">6.3.3.2</ecNumber>
    </recommendedName>
</protein>
<evidence type="ECO:0000256" key="1">
    <source>
        <dbReference type="ARBA" id="ARBA00010638"/>
    </source>
</evidence>
<evidence type="ECO:0000313" key="7">
    <source>
        <dbReference type="Proteomes" id="UP000294743"/>
    </source>
</evidence>